<proteinExistence type="predicted"/>
<evidence type="ECO:0000313" key="4">
    <source>
        <dbReference type="EMBL" id="OQR88122.1"/>
    </source>
</evidence>
<evidence type="ECO:0000313" key="5">
    <source>
        <dbReference type="Proteomes" id="UP000243579"/>
    </source>
</evidence>
<dbReference type="InterPro" id="IPR029071">
    <property type="entry name" value="Ubiquitin-like_domsf"/>
</dbReference>
<feature type="region of interest" description="Disordered" evidence="1">
    <location>
        <begin position="284"/>
        <end position="334"/>
    </location>
</feature>
<dbReference type="Gene3D" id="1.20.58.2190">
    <property type="match status" value="1"/>
</dbReference>
<sequence length="469" mass="50001">MLRVKYQDAAVSVPLPPEGAAVGAVKAALEAQLHVPATEQRLIAKGKVLDDAARLAAGQTAVLLVRPSADALAAMAAQETAIQQADTARAARPVISIHERNAALSARAHAALSYRFEAIAPLPGLPDEAKARAILTSLAQDKGILHVMAQHKWRVGSLAEMFPDGKVGVDPVCVLGLNENKGQRILLRLRTDDLRGFRKYLTIKKVLFHELAHNEVSDHNNDFYKLMRQVEAECTAVPGTTTALPLTNDAPDGSPGFGHVLGGAADATDARELRAQRALDRLQAQPPTGAPAAAPAASPTTVPAMTPMATSAPPAESSATPTSKGKVPLAASLEPEPREAEIAVLPTIEIDAGVFATMGERERRVVEAAQKLRGQLNAESDERRQGVLVTLHVVLSNVLQAPGNPLFRRLRKANGRLAKNVMALPLAVLFLEHVGFTDELPDRTHLVLARDDPGLVWLGKSVLDRLLDN</sequence>
<feature type="domain" description="Ubiquitin-like" evidence="2">
    <location>
        <begin position="21"/>
        <end position="56"/>
    </location>
</feature>
<dbReference type="InterPro" id="IPR036339">
    <property type="entry name" value="PUB-like_dom_sf"/>
</dbReference>
<dbReference type="EMBL" id="JNBR01001409">
    <property type="protein sequence ID" value="OQR88122.1"/>
    <property type="molecule type" value="Genomic_DNA"/>
</dbReference>
<evidence type="ECO:0000259" key="2">
    <source>
        <dbReference type="PROSITE" id="PS50053"/>
    </source>
</evidence>
<dbReference type="OrthoDB" id="49605at2759"/>
<dbReference type="STRING" id="1202772.A0A1V9YQV1"/>
<feature type="region of interest" description="Disordered" evidence="1">
    <location>
        <begin position="243"/>
        <end position="263"/>
    </location>
</feature>
<dbReference type="SUPFAM" id="SSF54236">
    <property type="entry name" value="Ubiquitin-like"/>
    <property type="match status" value="1"/>
</dbReference>
<dbReference type="InterPro" id="IPR000626">
    <property type="entry name" value="Ubiquitin-like_dom"/>
</dbReference>
<dbReference type="PANTHER" id="PTHR47796:SF1">
    <property type="entry name" value="OS08G0500800 PROTEIN"/>
    <property type="match status" value="1"/>
</dbReference>
<keyword evidence="5" id="KW-1185">Reference proteome</keyword>
<dbReference type="Pfam" id="PF09409">
    <property type="entry name" value="PUB"/>
    <property type="match status" value="1"/>
</dbReference>
<organism evidence="4 5">
    <name type="scientific">Achlya hypogyna</name>
    <name type="common">Oomycete</name>
    <name type="synonym">Protoachlya hypogyna</name>
    <dbReference type="NCBI Taxonomy" id="1202772"/>
    <lineage>
        <taxon>Eukaryota</taxon>
        <taxon>Sar</taxon>
        <taxon>Stramenopiles</taxon>
        <taxon>Oomycota</taxon>
        <taxon>Saprolegniomycetes</taxon>
        <taxon>Saprolegniales</taxon>
        <taxon>Achlyaceae</taxon>
        <taxon>Achlya</taxon>
    </lineage>
</organism>
<dbReference type="InterPro" id="IPR018997">
    <property type="entry name" value="PUB_domain"/>
</dbReference>
<dbReference type="InterPro" id="IPR013536">
    <property type="entry name" value="WLM_dom"/>
</dbReference>
<accession>A0A1V9YQV1</accession>
<protein>
    <recommendedName>
        <fullName evidence="6">WLM domain-containing protein</fullName>
    </recommendedName>
</protein>
<gene>
    <name evidence="4" type="ORF">ACHHYP_07547</name>
</gene>
<dbReference type="PROSITE" id="PS51397">
    <property type="entry name" value="WLM"/>
    <property type="match status" value="1"/>
</dbReference>
<feature type="compositionally biased region" description="Low complexity" evidence="1">
    <location>
        <begin position="284"/>
        <end position="323"/>
    </location>
</feature>
<dbReference type="Proteomes" id="UP000243579">
    <property type="component" value="Unassembled WGS sequence"/>
</dbReference>
<dbReference type="PROSITE" id="PS50053">
    <property type="entry name" value="UBIQUITIN_2"/>
    <property type="match status" value="1"/>
</dbReference>
<comment type="caution">
    <text evidence="4">The sequence shown here is derived from an EMBL/GenBank/DDBJ whole genome shotgun (WGS) entry which is preliminary data.</text>
</comment>
<dbReference type="AlphaFoldDB" id="A0A1V9YQV1"/>
<evidence type="ECO:0000256" key="1">
    <source>
        <dbReference type="SAM" id="MobiDB-lite"/>
    </source>
</evidence>
<reference evidence="4 5" key="1">
    <citation type="journal article" date="2014" name="Genome Biol. Evol.">
        <title>The secreted proteins of Achlya hypogyna and Thraustotheca clavata identify the ancestral oomycete secretome and reveal gene acquisitions by horizontal gene transfer.</title>
        <authorList>
            <person name="Misner I."/>
            <person name="Blouin N."/>
            <person name="Leonard G."/>
            <person name="Richards T.A."/>
            <person name="Lane C.E."/>
        </authorList>
    </citation>
    <scope>NUCLEOTIDE SEQUENCE [LARGE SCALE GENOMIC DNA]</scope>
    <source>
        <strain evidence="4 5">ATCC 48635</strain>
    </source>
</reference>
<evidence type="ECO:0008006" key="6">
    <source>
        <dbReference type="Google" id="ProtNLM"/>
    </source>
</evidence>
<dbReference type="Pfam" id="PF08325">
    <property type="entry name" value="WLM"/>
    <property type="match status" value="1"/>
</dbReference>
<feature type="domain" description="WLM" evidence="3">
    <location>
        <begin position="107"/>
        <end position="283"/>
    </location>
</feature>
<name>A0A1V9YQV1_ACHHY</name>
<evidence type="ECO:0000259" key="3">
    <source>
        <dbReference type="PROSITE" id="PS51397"/>
    </source>
</evidence>
<dbReference type="PANTHER" id="PTHR47796">
    <property type="entry name" value="ZINC METALLOPROTEINASE-LIKE PROTEIN"/>
    <property type="match status" value="1"/>
</dbReference>
<dbReference type="SUPFAM" id="SSF143503">
    <property type="entry name" value="PUG domain-like"/>
    <property type="match status" value="1"/>
</dbReference>
<dbReference type="Gene3D" id="3.10.20.90">
    <property type="entry name" value="Phosphatidylinositol 3-kinase Catalytic Subunit, Chain A, domain 1"/>
    <property type="match status" value="1"/>
</dbReference>